<dbReference type="EMBL" id="CAJHJT010000056">
    <property type="protein sequence ID" value="CAD7013206.1"/>
    <property type="molecule type" value="Genomic_DNA"/>
</dbReference>
<name>A0A811VCW7_CERCA</name>
<sequence length="139" mass="15317">MRTKKYPYGVICYAYKLKLTAHATASVLANNSKCIIAPGGAQLSHIKLTTAAKQPQLPLSPRCHCALPQADDCVVSVIVKTRRVWRKCVVAGSRNASLPLPQRPSASAYMLFEYGFIYTHKIIDCGDLKVANQPHTKVY</sequence>
<gene>
    <name evidence="1" type="ORF">CCAP1982_LOCUS21277</name>
</gene>
<dbReference type="AlphaFoldDB" id="A0A811VCW7"/>
<proteinExistence type="predicted"/>
<dbReference type="Proteomes" id="UP000606786">
    <property type="component" value="Unassembled WGS sequence"/>
</dbReference>
<organism evidence="1 2">
    <name type="scientific">Ceratitis capitata</name>
    <name type="common">Mediterranean fruit fly</name>
    <name type="synonym">Tephritis capitata</name>
    <dbReference type="NCBI Taxonomy" id="7213"/>
    <lineage>
        <taxon>Eukaryota</taxon>
        <taxon>Metazoa</taxon>
        <taxon>Ecdysozoa</taxon>
        <taxon>Arthropoda</taxon>
        <taxon>Hexapoda</taxon>
        <taxon>Insecta</taxon>
        <taxon>Pterygota</taxon>
        <taxon>Neoptera</taxon>
        <taxon>Endopterygota</taxon>
        <taxon>Diptera</taxon>
        <taxon>Brachycera</taxon>
        <taxon>Muscomorpha</taxon>
        <taxon>Tephritoidea</taxon>
        <taxon>Tephritidae</taxon>
        <taxon>Ceratitis</taxon>
        <taxon>Ceratitis</taxon>
    </lineage>
</organism>
<reference evidence="1" key="1">
    <citation type="submission" date="2020-11" db="EMBL/GenBank/DDBJ databases">
        <authorList>
            <person name="Whitehead M."/>
        </authorList>
    </citation>
    <scope>NUCLEOTIDE SEQUENCE</scope>
    <source>
        <strain evidence="1">EGII</strain>
    </source>
</reference>
<evidence type="ECO:0000313" key="1">
    <source>
        <dbReference type="EMBL" id="CAD7013206.1"/>
    </source>
</evidence>
<evidence type="ECO:0000313" key="2">
    <source>
        <dbReference type="Proteomes" id="UP000606786"/>
    </source>
</evidence>
<comment type="caution">
    <text evidence="1">The sequence shown here is derived from an EMBL/GenBank/DDBJ whole genome shotgun (WGS) entry which is preliminary data.</text>
</comment>
<keyword evidence="2" id="KW-1185">Reference proteome</keyword>
<protein>
    <submittedName>
        <fullName evidence="1">(Mediterranean fruit fly) hypothetical protein</fullName>
    </submittedName>
</protein>
<accession>A0A811VCW7</accession>